<accession>A0A1J1CCW4</accession>
<name>A0A1J1CCW4_CALAY</name>
<organism evidence="1 2">
    <name type="scientific">Caldithrix abyssi DSM 13497</name>
    <dbReference type="NCBI Taxonomy" id="880073"/>
    <lineage>
        <taxon>Bacteria</taxon>
        <taxon>Pseudomonadati</taxon>
        <taxon>Calditrichota</taxon>
        <taxon>Calditrichia</taxon>
        <taxon>Calditrichales</taxon>
        <taxon>Calditrichaceae</taxon>
        <taxon>Caldithrix</taxon>
    </lineage>
</organism>
<evidence type="ECO:0000313" key="2">
    <source>
        <dbReference type="Proteomes" id="UP000183868"/>
    </source>
</evidence>
<dbReference type="EMBL" id="CP018099">
    <property type="protein sequence ID" value="APF20519.1"/>
    <property type="molecule type" value="Genomic_DNA"/>
</dbReference>
<dbReference type="Proteomes" id="UP000183868">
    <property type="component" value="Chromosome"/>
</dbReference>
<dbReference type="KEGG" id="caby:Cabys_3774"/>
<proteinExistence type="predicted"/>
<dbReference type="AlphaFoldDB" id="A0A1J1CCW4"/>
<evidence type="ECO:0000313" key="1">
    <source>
        <dbReference type="EMBL" id="APF20519.1"/>
    </source>
</evidence>
<protein>
    <submittedName>
        <fullName evidence="1">Uncharacterized protein</fullName>
    </submittedName>
</protein>
<sequence length="251" mass="29398">MLNVYRQEMDESEKRQLGRFVPMRLGQVTTFADGVTQAYRVNILNRLLYLLIDSEGQPVNLANAGFSRWEYGVRVLQDTVEIQPGYDLQLLNPKTHKPMASLQAGQLLVRIFSKRNVYYVALLSDPPRYGQLKRPPAGAWKKIRPEVVQKNRTFSKMLQEVRFVMQAKNEVYKKLYLFFRPEKSSEILPQWKVTAEGEVIKLTFNRPELLEKWPKSAHLLFREIKAMAERNGFKVQKKNAFNWHIGKWSQP</sequence>
<reference evidence="1 2" key="1">
    <citation type="submission" date="2016-11" db="EMBL/GenBank/DDBJ databases">
        <title>Genomic analysis of Caldithrix abyssi and proposal of a novel bacterial phylum Caldithrichaeota.</title>
        <authorList>
            <person name="Kublanov I."/>
            <person name="Sigalova O."/>
            <person name="Gavrilov S."/>
            <person name="Lebedinsky A."/>
            <person name="Ivanova N."/>
            <person name="Daum C."/>
            <person name="Reddy T."/>
            <person name="Klenk H.P."/>
            <person name="Goker M."/>
            <person name="Reva O."/>
            <person name="Miroshnichenko M."/>
            <person name="Kyprides N."/>
            <person name="Woyke T."/>
            <person name="Gelfand M."/>
        </authorList>
    </citation>
    <scope>NUCLEOTIDE SEQUENCE [LARGE SCALE GENOMIC DNA]</scope>
    <source>
        <strain evidence="1 2">LF13</strain>
    </source>
</reference>
<gene>
    <name evidence="1" type="ORF">Cabys_3774</name>
</gene>